<feature type="transmembrane region" description="Helical" evidence="7">
    <location>
        <begin position="225"/>
        <end position="243"/>
    </location>
</feature>
<evidence type="ECO:0000256" key="3">
    <source>
        <dbReference type="ARBA" id="ARBA00022692"/>
    </source>
</evidence>
<organism evidence="9">
    <name type="scientific">marine sediment metagenome</name>
    <dbReference type="NCBI Taxonomy" id="412755"/>
    <lineage>
        <taxon>unclassified sequences</taxon>
        <taxon>metagenomes</taxon>
        <taxon>ecological metagenomes</taxon>
    </lineage>
</organism>
<dbReference type="AlphaFoldDB" id="X1V4J6"/>
<feature type="transmembrane region" description="Helical" evidence="7">
    <location>
        <begin position="180"/>
        <end position="213"/>
    </location>
</feature>
<dbReference type="EMBL" id="BARW01031867">
    <property type="protein sequence ID" value="GAJ07071.1"/>
    <property type="molecule type" value="Genomic_DNA"/>
</dbReference>
<evidence type="ECO:0000256" key="5">
    <source>
        <dbReference type="ARBA" id="ARBA00022989"/>
    </source>
</evidence>
<reference evidence="9" key="1">
    <citation type="journal article" date="2014" name="Front. Microbiol.">
        <title>High frequency of phylogenetically diverse reductive dehalogenase-homologous genes in deep subseafloor sedimentary metagenomes.</title>
        <authorList>
            <person name="Kawai M."/>
            <person name="Futagami T."/>
            <person name="Toyoda A."/>
            <person name="Takaki Y."/>
            <person name="Nishi S."/>
            <person name="Hori S."/>
            <person name="Arai W."/>
            <person name="Tsubouchi T."/>
            <person name="Morono Y."/>
            <person name="Uchiyama I."/>
            <person name="Ito T."/>
            <person name="Fujiyama A."/>
            <person name="Inagaki F."/>
            <person name="Takami H."/>
        </authorList>
    </citation>
    <scope>NUCLEOTIDE SEQUENCE</scope>
    <source>
        <strain evidence="9">Expedition CK06-06</strain>
    </source>
</reference>
<dbReference type="InterPro" id="IPR051679">
    <property type="entry name" value="DASS-Related_Transporters"/>
</dbReference>
<keyword evidence="5 7" id="KW-1133">Transmembrane helix</keyword>
<dbReference type="PANTHER" id="PTHR43652:SF2">
    <property type="entry name" value="BASIC AMINO ACID ANTIPORTER YFCC-RELATED"/>
    <property type="match status" value="1"/>
</dbReference>
<feature type="non-terminal residue" evidence="9">
    <location>
        <position position="1"/>
    </location>
</feature>
<dbReference type="PROSITE" id="PS51202">
    <property type="entry name" value="RCK_C"/>
    <property type="match status" value="2"/>
</dbReference>
<evidence type="ECO:0000313" key="9">
    <source>
        <dbReference type="EMBL" id="GAJ07071.1"/>
    </source>
</evidence>
<sequence>AEAIVPEKSSAVGLKVRNLYPMAEENDVWILGLVRRGKRLPGYARAEEIRKGDILVLEAGPDPIESFVGAAGLEYAGSDKHSGTFAGSLSLVEVVVPDTARIAGRSALDLRLLYRQGVTLLGVSREGKRFRDRVRKLEIKPGDILLLLGPAETIFDTVNWLGCLPLAERGLNVTQRQKAWLAVGLFALAITLASTGVLYLPVALAACVVLYVFLRIVPLRQVYETIEWPVIVLLGSLIPIGAAL</sequence>
<protein>
    <recommendedName>
        <fullName evidence="8">RCK C-terminal domain-containing protein</fullName>
    </recommendedName>
</protein>
<name>X1V4J6_9ZZZZ</name>
<dbReference type="GO" id="GO:0005886">
    <property type="term" value="C:plasma membrane"/>
    <property type="evidence" value="ECO:0007669"/>
    <property type="project" value="TreeGrafter"/>
</dbReference>
<evidence type="ECO:0000256" key="7">
    <source>
        <dbReference type="SAM" id="Phobius"/>
    </source>
</evidence>
<dbReference type="Pfam" id="PF03600">
    <property type="entry name" value="CitMHS"/>
    <property type="match status" value="1"/>
</dbReference>
<feature type="non-terminal residue" evidence="9">
    <location>
        <position position="244"/>
    </location>
</feature>
<comment type="subcellular location">
    <subcellularLocation>
        <location evidence="1">Membrane</location>
        <topology evidence="1">Multi-pass membrane protein</topology>
    </subcellularLocation>
</comment>
<dbReference type="Gene3D" id="3.30.70.1450">
    <property type="entry name" value="Regulator of K+ conductance, C-terminal domain"/>
    <property type="match status" value="2"/>
</dbReference>
<evidence type="ECO:0000256" key="4">
    <source>
        <dbReference type="ARBA" id="ARBA00022737"/>
    </source>
</evidence>
<evidence type="ECO:0000256" key="1">
    <source>
        <dbReference type="ARBA" id="ARBA00004141"/>
    </source>
</evidence>
<dbReference type="SUPFAM" id="SSF116726">
    <property type="entry name" value="TrkA C-terminal domain-like"/>
    <property type="match status" value="2"/>
</dbReference>
<dbReference type="GO" id="GO:0008324">
    <property type="term" value="F:monoatomic cation transmembrane transporter activity"/>
    <property type="evidence" value="ECO:0007669"/>
    <property type="project" value="InterPro"/>
</dbReference>
<evidence type="ECO:0000256" key="2">
    <source>
        <dbReference type="ARBA" id="ARBA00022448"/>
    </source>
</evidence>
<keyword evidence="6 7" id="KW-0472">Membrane</keyword>
<dbReference type="InterPro" id="IPR036721">
    <property type="entry name" value="RCK_C_sf"/>
</dbReference>
<dbReference type="GO" id="GO:0006813">
    <property type="term" value="P:potassium ion transport"/>
    <property type="evidence" value="ECO:0007669"/>
    <property type="project" value="InterPro"/>
</dbReference>
<dbReference type="InterPro" id="IPR004680">
    <property type="entry name" value="Cit_transptr-like_dom"/>
</dbReference>
<gene>
    <name evidence="9" type="ORF">S12H4_50578</name>
</gene>
<accession>X1V4J6</accession>
<keyword evidence="2" id="KW-0813">Transport</keyword>
<dbReference type="PANTHER" id="PTHR43652">
    <property type="entry name" value="BASIC AMINO ACID ANTIPORTER YFCC-RELATED"/>
    <property type="match status" value="1"/>
</dbReference>
<keyword evidence="3 7" id="KW-0812">Transmembrane</keyword>
<feature type="domain" description="RCK C-terminal" evidence="8">
    <location>
        <begin position="1"/>
        <end position="73"/>
    </location>
</feature>
<evidence type="ECO:0000256" key="6">
    <source>
        <dbReference type="ARBA" id="ARBA00023136"/>
    </source>
</evidence>
<keyword evidence="4" id="KW-0677">Repeat</keyword>
<proteinExistence type="predicted"/>
<feature type="domain" description="RCK C-terminal" evidence="8">
    <location>
        <begin position="78"/>
        <end position="164"/>
    </location>
</feature>
<evidence type="ECO:0000259" key="8">
    <source>
        <dbReference type="PROSITE" id="PS51202"/>
    </source>
</evidence>
<comment type="caution">
    <text evidence="9">The sequence shown here is derived from an EMBL/GenBank/DDBJ whole genome shotgun (WGS) entry which is preliminary data.</text>
</comment>
<dbReference type="InterPro" id="IPR006037">
    <property type="entry name" value="RCK_C"/>
</dbReference>